<keyword evidence="2" id="KW-1185">Reference proteome</keyword>
<sequence length="59" mass="6709">MAFKNQLHKSIVDFSAISDNVEVFVTFAPNITAEQRISISHDIRSLYRQVLLYKTLPAA</sequence>
<dbReference type="Proteomes" id="UP000035740">
    <property type="component" value="Unassembled WGS sequence"/>
</dbReference>
<proteinExistence type="predicted"/>
<evidence type="ECO:0000313" key="2">
    <source>
        <dbReference type="Proteomes" id="UP000035740"/>
    </source>
</evidence>
<evidence type="ECO:0000313" key="1">
    <source>
        <dbReference type="EMBL" id="KMS96739.1"/>
    </source>
</evidence>
<gene>
    <name evidence="1" type="ORF">BVRB_8g200440</name>
</gene>
<protein>
    <submittedName>
        <fullName evidence="1">Uncharacterized protein</fullName>
    </submittedName>
</protein>
<reference evidence="1 2" key="1">
    <citation type="journal article" date="2014" name="Nature">
        <title>The genome of the recently domesticated crop plant sugar beet (Beta vulgaris).</title>
        <authorList>
            <person name="Dohm J.C."/>
            <person name="Minoche A.E."/>
            <person name="Holtgrawe D."/>
            <person name="Capella-Gutierrez S."/>
            <person name="Zakrzewski F."/>
            <person name="Tafer H."/>
            <person name="Rupp O."/>
            <person name="Sorensen T.R."/>
            <person name="Stracke R."/>
            <person name="Reinhardt R."/>
            <person name="Goesmann A."/>
            <person name="Kraft T."/>
            <person name="Schulz B."/>
            <person name="Stadler P.F."/>
            <person name="Schmidt T."/>
            <person name="Gabaldon T."/>
            <person name="Lehrach H."/>
            <person name="Weisshaar B."/>
            <person name="Himmelbauer H."/>
        </authorList>
    </citation>
    <scope>NUCLEOTIDE SEQUENCE [LARGE SCALE GENOMIC DNA]</scope>
    <source>
        <tissue evidence="1">Taproot</tissue>
    </source>
</reference>
<accession>A0A7G2RME5</accession>
<comment type="caution">
    <text evidence="1">The sequence shown here is derived from an EMBL/GenBank/DDBJ whole genome shotgun (WGS) entry which is preliminary data.</text>
</comment>
<dbReference type="Gramene" id="KMS96739">
    <property type="protein sequence ID" value="KMS96739"/>
    <property type="gene ID" value="BVRB_8g200440"/>
</dbReference>
<organism evidence="1 2">
    <name type="scientific">Beta vulgaris subsp. vulgaris</name>
    <name type="common">Beet</name>
    <dbReference type="NCBI Taxonomy" id="3555"/>
    <lineage>
        <taxon>Eukaryota</taxon>
        <taxon>Viridiplantae</taxon>
        <taxon>Streptophyta</taxon>
        <taxon>Embryophyta</taxon>
        <taxon>Tracheophyta</taxon>
        <taxon>Spermatophyta</taxon>
        <taxon>Magnoliopsida</taxon>
        <taxon>eudicotyledons</taxon>
        <taxon>Gunneridae</taxon>
        <taxon>Pentapetalae</taxon>
        <taxon>Caryophyllales</taxon>
        <taxon>Chenopodiaceae</taxon>
        <taxon>Betoideae</taxon>
        <taxon>Beta</taxon>
    </lineage>
</organism>
<dbReference type="EMBL" id="KQ090362">
    <property type="protein sequence ID" value="KMS96739.1"/>
    <property type="molecule type" value="Genomic_DNA"/>
</dbReference>
<name>A0A7G2RME5_BETVV</name>
<dbReference type="AlphaFoldDB" id="A0A7G2RME5"/>